<name>A0A099FGV4_9RHOB</name>
<dbReference type="PANTHER" id="PTHR30118:SF15">
    <property type="entry name" value="TRANSCRIPTIONAL REGULATORY PROTEIN"/>
    <property type="match status" value="1"/>
</dbReference>
<dbReference type="OrthoDB" id="9774011at2"/>
<dbReference type="EMBL" id="JRKS01000002">
    <property type="protein sequence ID" value="KGJ09413.1"/>
    <property type="molecule type" value="Genomic_DNA"/>
</dbReference>
<dbReference type="InterPro" id="IPR000847">
    <property type="entry name" value="LysR_HTH_N"/>
</dbReference>
<dbReference type="STRING" id="690417.IC63_01180"/>
<gene>
    <name evidence="6" type="ORF">IC63_01180</name>
</gene>
<dbReference type="AlphaFoldDB" id="A0A099FGV4"/>
<dbReference type="InterPro" id="IPR037402">
    <property type="entry name" value="YidZ_PBP2"/>
</dbReference>
<dbReference type="PRINTS" id="PR00039">
    <property type="entry name" value="HTHLYSR"/>
</dbReference>
<evidence type="ECO:0000256" key="4">
    <source>
        <dbReference type="ARBA" id="ARBA00023163"/>
    </source>
</evidence>
<dbReference type="PANTHER" id="PTHR30118">
    <property type="entry name" value="HTH-TYPE TRANSCRIPTIONAL REGULATOR LEUO-RELATED"/>
    <property type="match status" value="1"/>
</dbReference>
<comment type="caution">
    <text evidence="6">The sequence shown here is derived from an EMBL/GenBank/DDBJ whole genome shotgun (WGS) entry which is preliminary data.</text>
</comment>
<dbReference type="Pfam" id="PF03466">
    <property type="entry name" value="LysR_substrate"/>
    <property type="match status" value="1"/>
</dbReference>
<protein>
    <recommendedName>
        <fullName evidence="5">HTH lysR-type domain-containing protein</fullName>
    </recommendedName>
</protein>
<dbReference type="InterPro" id="IPR036388">
    <property type="entry name" value="WH-like_DNA-bd_sf"/>
</dbReference>
<evidence type="ECO:0000313" key="6">
    <source>
        <dbReference type="EMBL" id="KGJ09413.1"/>
    </source>
</evidence>
<dbReference type="Gene3D" id="1.10.10.10">
    <property type="entry name" value="Winged helix-like DNA-binding domain superfamily/Winged helix DNA-binding domain"/>
    <property type="match status" value="1"/>
</dbReference>
<dbReference type="GO" id="GO:0003700">
    <property type="term" value="F:DNA-binding transcription factor activity"/>
    <property type="evidence" value="ECO:0007669"/>
    <property type="project" value="InterPro"/>
</dbReference>
<feature type="domain" description="HTH lysR-type" evidence="5">
    <location>
        <begin position="7"/>
        <end position="64"/>
    </location>
</feature>
<comment type="similarity">
    <text evidence="1">Belongs to the LysR transcriptional regulatory family.</text>
</comment>
<keyword evidence="2" id="KW-0805">Transcription regulation</keyword>
<keyword evidence="7" id="KW-1185">Reference proteome</keyword>
<reference evidence="6 7" key="2">
    <citation type="submission" date="2014-10" db="EMBL/GenBank/DDBJ databases">
        <title>Paracoccus sanguinis sp. nov., isolated from clinical specimens of New York State patients.</title>
        <authorList>
            <person name="Mingle L.A."/>
            <person name="Cole J.A."/>
            <person name="Lapierre P."/>
            <person name="Musser K.A."/>
        </authorList>
    </citation>
    <scope>NUCLEOTIDE SEQUENCE [LARGE SCALE GENOMIC DNA]</scope>
    <source>
        <strain evidence="6 7">HAMBI 3106</strain>
    </source>
</reference>
<dbReference type="InterPro" id="IPR005119">
    <property type="entry name" value="LysR_subst-bd"/>
</dbReference>
<dbReference type="PROSITE" id="PS50931">
    <property type="entry name" value="HTH_LYSR"/>
    <property type="match status" value="1"/>
</dbReference>
<accession>A0A099FGV4</accession>
<proteinExistence type="inferred from homology"/>
<dbReference type="SUPFAM" id="SSF53850">
    <property type="entry name" value="Periplasmic binding protein-like II"/>
    <property type="match status" value="1"/>
</dbReference>
<evidence type="ECO:0000256" key="1">
    <source>
        <dbReference type="ARBA" id="ARBA00009437"/>
    </source>
</evidence>
<evidence type="ECO:0000256" key="3">
    <source>
        <dbReference type="ARBA" id="ARBA00023125"/>
    </source>
</evidence>
<evidence type="ECO:0000259" key="5">
    <source>
        <dbReference type="PROSITE" id="PS50931"/>
    </source>
</evidence>
<dbReference type="RefSeq" id="WP_036716195.1">
    <property type="nucleotide sequence ID" value="NZ_JRKS01000002.1"/>
</dbReference>
<keyword evidence="4" id="KW-0804">Transcription</keyword>
<dbReference type="InterPro" id="IPR050389">
    <property type="entry name" value="LysR-type_TF"/>
</dbReference>
<dbReference type="SUPFAM" id="SSF46785">
    <property type="entry name" value="Winged helix' DNA-binding domain"/>
    <property type="match status" value="1"/>
</dbReference>
<dbReference type="Proteomes" id="UP000029917">
    <property type="component" value="Unassembled WGS sequence"/>
</dbReference>
<evidence type="ECO:0000313" key="7">
    <source>
        <dbReference type="Proteomes" id="UP000029917"/>
    </source>
</evidence>
<dbReference type="GO" id="GO:0003677">
    <property type="term" value="F:DNA binding"/>
    <property type="evidence" value="ECO:0007669"/>
    <property type="project" value="UniProtKB-KW"/>
</dbReference>
<sequence>MALPGHLDITALRLLVVVDRAGSFTAAAERLGVTQSTVSYTVDKLRAAFGDPIFVREAGRQVTTARGAEIIAGVAPALDRLDQLARPQQMDPARIVGRVTIACNYYERLLMIPPLIRSVRQQAPGLRIEIVDSRGRGIDRLLASEADLLIGPYLSDVAGVYARALRDEDYVCLMDPAHPQAETEKLALDDYLRLDHIDITYEGRWRSRYLAELEALGHRLDARLAVPSPAGVPSLIAGSRLVATLPRRLAAAIGAGLVLRDCPVPGRFSIAMVWPQRHHRDVMHRWLHHQVIEAVRLPDSPPA</sequence>
<dbReference type="InterPro" id="IPR036390">
    <property type="entry name" value="WH_DNA-bd_sf"/>
</dbReference>
<reference evidence="6 7" key="1">
    <citation type="submission" date="2014-09" db="EMBL/GenBank/DDBJ databases">
        <authorList>
            <person name="McGinnis J.M."/>
            <person name="Wolfgang W.J."/>
        </authorList>
    </citation>
    <scope>NUCLEOTIDE SEQUENCE [LARGE SCALE GENOMIC DNA]</scope>
    <source>
        <strain evidence="6 7">HAMBI 3106</strain>
    </source>
</reference>
<evidence type="ECO:0000256" key="2">
    <source>
        <dbReference type="ARBA" id="ARBA00023015"/>
    </source>
</evidence>
<dbReference type="CDD" id="cd08417">
    <property type="entry name" value="PBP2_Nitroaromatics_like"/>
    <property type="match status" value="1"/>
</dbReference>
<dbReference type="Pfam" id="PF00126">
    <property type="entry name" value="HTH_1"/>
    <property type="match status" value="1"/>
</dbReference>
<keyword evidence="3" id="KW-0238">DNA-binding</keyword>
<organism evidence="6 7">
    <name type="scientific">Paracoccus sphaerophysae</name>
    <dbReference type="NCBI Taxonomy" id="690417"/>
    <lineage>
        <taxon>Bacteria</taxon>
        <taxon>Pseudomonadati</taxon>
        <taxon>Pseudomonadota</taxon>
        <taxon>Alphaproteobacteria</taxon>
        <taxon>Rhodobacterales</taxon>
        <taxon>Paracoccaceae</taxon>
        <taxon>Paracoccus</taxon>
    </lineage>
</organism>
<dbReference type="Gene3D" id="3.40.190.10">
    <property type="entry name" value="Periplasmic binding protein-like II"/>
    <property type="match status" value="2"/>
</dbReference>